<dbReference type="Proteomes" id="UP000885672">
    <property type="component" value="Unassembled WGS sequence"/>
</dbReference>
<dbReference type="EMBL" id="DSBX01000211">
    <property type="protein sequence ID" value="HDQ99751.1"/>
    <property type="molecule type" value="Genomic_DNA"/>
</dbReference>
<proteinExistence type="predicted"/>
<comment type="caution">
    <text evidence="1">The sequence shown here is derived from an EMBL/GenBank/DDBJ whole genome shotgun (WGS) entry which is preliminary data.</text>
</comment>
<organism evidence="1">
    <name type="scientific">candidate division WOR-3 bacterium</name>
    <dbReference type="NCBI Taxonomy" id="2052148"/>
    <lineage>
        <taxon>Bacteria</taxon>
        <taxon>Bacteria division WOR-3</taxon>
    </lineage>
</organism>
<reference evidence="1" key="1">
    <citation type="journal article" date="2020" name="mSystems">
        <title>Genome- and Community-Level Interaction Insights into Carbon Utilization and Element Cycling Functions of Hydrothermarchaeota in Hydrothermal Sediment.</title>
        <authorList>
            <person name="Zhou Z."/>
            <person name="Liu Y."/>
            <person name="Xu W."/>
            <person name="Pan J."/>
            <person name="Luo Z.H."/>
            <person name="Li M."/>
        </authorList>
    </citation>
    <scope>NUCLEOTIDE SEQUENCE [LARGE SCALE GENOMIC DNA]</scope>
    <source>
        <strain evidence="1">SpSt-1182</strain>
    </source>
</reference>
<accession>A0A7V0T6J7</accession>
<feature type="non-terminal residue" evidence="1">
    <location>
        <position position="160"/>
    </location>
</feature>
<protein>
    <submittedName>
        <fullName evidence="1">Uncharacterized protein</fullName>
    </submittedName>
</protein>
<evidence type="ECO:0000313" key="1">
    <source>
        <dbReference type="EMBL" id="HDQ99751.1"/>
    </source>
</evidence>
<sequence length="160" mass="17279">MKRTIIVAALVLLLPSLLAAYPGIGGGRGLFRVQNALVESDAGLTISLNAIGRNPTSGTDNGWVADLIAPELSYAPLSTRWVGAELFANWGGIFQYAPDTSTKQNHELTWGLHDLKTGAKLSIPFIPVLKLGAIVDYNFYSREEKDWLDPNAIPMQDGLG</sequence>
<name>A0A7V0T6J7_UNCW3</name>
<dbReference type="AlphaFoldDB" id="A0A7V0T6J7"/>
<gene>
    <name evidence="1" type="ORF">ENN51_05660</name>
</gene>